<evidence type="ECO:0000313" key="5">
    <source>
        <dbReference type="Proteomes" id="UP000663852"/>
    </source>
</evidence>
<evidence type="ECO:0000313" key="4">
    <source>
        <dbReference type="Proteomes" id="UP000663828"/>
    </source>
</evidence>
<feature type="compositionally biased region" description="Polar residues" evidence="1">
    <location>
        <begin position="245"/>
        <end position="263"/>
    </location>
</feature>
<dbReference type="EMBL" id="CAJNOJ010000085">
    <property type="protein sequence ID" value="CAF1069498.1"/>
    <property type="molecule type" value="Genomic_DNA"/>
</dbReference>
<evidence type="ECO:0000256" key="1">
    <source>
        <dbReference type="SAM" id="MobiDB-lite"/>
    </source>
</evidence>
<feature type="compositionally biased region" description="Basic residues" evidence="1">
    <location>
        <begin position="163"/>
        <end position="179"/>
    </location>
</feature>
<feature type="compositionally biased region" description="Basic residues" evidence="1">
    <location>
        <begin position="192"/>
        <end position="204"/>
    </location>
</feature>
<dbReference type="OrthoDB" id="10041516at2759"/>
<feature type="compositionally biased region" description="Polar residues" evidence="1">
    <location>
        <begin position="322"/>
        <end position="332"/>
    </location>
</feature>
<proteinExistence type="predicted"/>
<feature type="region of interest" description="Disordered" evidence="1">
    <location>
        <begin position="82"/>
        <end position="124"/>
    </location>
</feature>
<feature type="compositionally biased region" description="Basic and acidic residues" evidence="1">
    <location>
        <begin position="97"/>
        <end position="106"/>
    </location>
</feature>
<feature type="compositionally biased region" description="Low complexity" evidence="1">
    <location>
        <begin position="279"/>
        <end position="293"/>
    </location>
</feature>
<dbReference type="Proteomes" id="UP000663852">
    <property type="component" value="Unassembled WGS sequence"/>
</dbReference>
<name>A0A814LSL2_ADIRI</name>
<dbReference type="AlphaFoldDB" id="A0A814LSL2"/>
<evidence type="ECO:0000313" key="3">
    <source>
        <dbReference type="EMBL" id="CAF1069498.1"/>
    </source>
</evidence>
<reference evidence="3" key="1">
    <citation type="submission" date="2021-02" db="EMBL/GenBank/DDBJ databases">
        <authorList>
            <person name="Nowell W R."/>
        </authorList>
    </citation>
    <scope>NUCLEOTIDE SEQUENCE</scope>
</reference>
<accession>A0A814LSL2</accession>
<gene>
    <name evidence="3" type="ORF">EDS130_LOCUS18362</name>
    <name evidence="2" type="ORF">XAT740_LOCUS10694</name>
</gene>
<keyword evidence="4" id="KW-1185">Reference proteome</keyword>
<organism evidence="3 5">
    <name type="scientific">Adineta ricciae</name>
    <name type="common">Rotifer</name>
    <dbReference type="NCBI Taxonomy" id="249248"/>
    <lineage>
        <taxon>Eukaryota</taxon>
        <taxon>Metazoa</taxon>
        <taxon>Spiralia</taxon>
        <taxon>Gnathifera</taxon>
        <taxon>Rotifera</taxon>
        <taxon>Eurotatoria</taxon>
        <taxon>Bdelloidea</taxon>
        <taxon>Adinetida</taxon>
        <taxon>Adinetidae</taxon>
        <taxon>Adineta</taxon>
    </lineage>
</organism>
<sequence>MNIPMQPPIRYPFYMQRPRMPLANTWSTVPFRLSAHPQYQMRSAYPVTRPITSYALSQPKKSLIKSMGPPSPYTNTRYQHLKKSTHHSNRRALQQSYDDRQHHHNEITYTRPYRSSRTKSISELEPATELPSVALSKAHSWHAMMNHRRANLSVAYAHELHLSPKRQRKQSLHKRRRVPPPRPLSSSSSLSPKRRPSFNYRRKRPIELPECGPIRISTLDEMPVSNPPIQKKTRSISHDRLSMKGSISASSTHRTKTKGTNSVKNRKSYTKDNDDAGTSTDTTQSSISIRSRSSLQQRINGALRNDPLISAAMEELRHYRRSSSQNLSTISPSLDRHRNSQQSISALSSTSTLSSHSQSSFTSVERSEIRQFLKTIKSKETTNLPDTSRQTSASDQSIILNTPSSISIAKQKKSCIAEELDREFNKLRALNPTREISYVIPSKICKQRKTLQKPPSNIPPLPTFDELLRQVQLRPIDQSTRSASPIKETQPTEEIYENPLSPIPVPRCSPIPTPSYSPLPIIEVPIEEIKHEYALPKKKTGERTLLQVSHFQPVRNHNFSKLPEPTYFEKRLSRPLSMFNWLHPTPPTPTFATFQPNRTFPVQHEHPPTVVKENIYTSDIDVYVPISTVDRMDNNSLQMHLDNQTIRTDDFYTDFDMKAPAHSSSILNDFSHIFTRKHKHQHAISKKQQRCSIM</sequence>
<evidence type="ECO:0000313" key="2">
    <source>
        <dbReference type="EMBL" id="CAF0951593.1"/>
    </source>
</evidence>
<feature type="region of interest" description="Disordered" evidence="1">
    <location>
        <begin position="320"/>
        <end position="364"/>
    </location>
</feature>
<feature type="compositionally biased region" description="Low complexity" evidence="1">
    <location>
        <begin position="340"/>
        <end position="363"/>
    </location>
</feature>
<protein>
    <submittedName>
        <fullName evidence="3">Uncharacterized protein</fullName>
    </submittedName>
</protein>
<comment type="caution">
    <text evidence="3">The sequence shown here is derived from an EMBL/GenBank/DDBJ whole genome shotgun (WGS) entry which is preliminary data.</text>
</comment>
<feature type="region of interest" description="Disordered" evidence="1">
    <location>
        <begin position="162"/>
        <end position="293"/>
    </location>
</feature>
<dbReference type="EMBL" id="CAJNOR010000575">
    <property type="protein sequence ID" value="CAF0951593.1"/>
    <property type="molecule type" value="Genomic_DNA"/>
</dbReference>
<dbReference type="Proteomes" id="UP000663828">
    <property type="component" value="Unassembled WGS sequence"/>
</dbReference>